<accession>A0A830BF64</accession>
<keyword evidence="4" id="KW-0645">Protease</keyword>
<feature type="region of interest" description="Disordered" evidence="3">
    <location>
        <begin position="1"/>
        <end position="22"/>
    </location>
</feature>
<dbReference type="Proteomes" id="UP000653305">
    <property type="component" value="Unassembled WGS sequence"/>
</dbReference>
<dbReference type="OrthoDB" id="206201at2759"/>
<comment type="similarity">
    <text evidence="1">Belongs to the peptidase S8 family.</text>
</comment>
<comment type="caution">
    <text evidence="4">The sequence shown here is derived from an EMBL/GenBank/DDBJ whole genome shotgun (WGS) entry which is preliminary data.</text>
</comment>
<evidence type="ECO:0000256" key="1">
    <source>
        <dbReference type="ARBA" id="ARBA00011073"/>
    </source>
</evidence>
<keyword evidence="5" id="KW-1185">Reference proteome</keyword>
<name>A0A830BF64_9LAMI</name>
<feature type="region of interest" description="Disordered" evidence="3">
    <location>
        <begin position="47"/>
        <end position="75"/>
    </location>
</feature>
<gene>
    <name evidence="4" type="ORF">PHJA_000724400</name>
</gene>
<dbReference type="Gene3D" id="3.40.50.200">
    <property type="entry name" value="Peptidase S8/S53 domain"/>
    <property type="match status" value="1"/>
</dbReference>
<protein>
    <submittedName>
        <fullName evidence="4">Subtilisin-like protease sbt5.4</fullName>
    </submittedName>
</protein>
<keyword evidence="4" id="KW-0378">Hydrolase</keyword>
<dbReference type="GO" id="GO:0004252">
    <property type="term" value="F:serine-type endopeptidase activity"/>
    <property type="evidence" value="ECO:0007669"/>
    <property type="project" value="InterPro"/>
</dbReference>
<dbReference type="InterPro" id="IPR036852">
    <property type="entry name" value="Peptidase_S8/S53_dom_sf"/>
</dbReference>
<dbReference type="PANTHER" id="PTHR10795">
    <property type="entry name" value="PROPROTEIN CONVERTASE SUBTILISIN/KEXIN"/>
    <property type="match status" value="1"/>
</dbReference>
<evidence type="ECO:0000313" key="5">
    <source>
        <dbReference type="Proteomes" id="UP000653305"/>
    </source>
</evidence>
<dbReference type="SUPFAM" id="SSF52743">
    <property type="entry name" value="Subtilisin-like"/>
    <property type="match status" value="1"/>
</dbReference>
<dbReference type="AlphaFoldDB" id="A0A830BF64"/>
<evidence type="ECO:0000256" key="3">
    <source>
        <dbReference type="SAM" id="MobiDB-lite"/>
    </source>
</evidence>
<dbReference type="GO" id="GO:0006508">
    <property type="term" value="P:proteolysis"/>
    <property type="evidence" value="ECO:0007669"/>
    <property type="project" value="UniProtKB-KW"/>
</dbReference>
<evidence type="ECO:0000313" key="4">
    <source>
        <dbReference type="EMBL" id="GFP85807.1"/>
    </source>
</evidence>
<reference evidence="4" key="1">
    <citation type="submission" date="2020-07" db="EMBL/GenBank/DDBJ databases">
        <title>Ethylene signaling mediates host invasion by parasitic plants.</title>
        <authorList>
            <person name="Yoshida S."/>
        </authorList>
    </citation>
    <scope>NUCLEOTIDE SEQUENCE</scope>
    <source>
        <strain evidence="4">Okayama</strain>
    </source>
</reference>
<evidence type="ECO:0000256" key="2">
    <source>
        <dbReference type="ARBA" id="ARBA00022729"/>
    </source>
</evidence>
<dbReference type="InterPro" id="IPR045051">
    <property type="entry name" value="SBT"/>
</dbReference>
<organism evidence="4 5">
    <name type="scientific">Phtheirospermum japonicum</name>
    <dbReference type="NCBI Taxonomy" id="374723"/>
    <lineage>
        <taxon>Eukaryota</taxon>
        <taxon>Viridiplantae</taxon>
        <taxon>Streptophyta</taxon>
        <taxon>Embryophyta</taxon>
        <taxon>Tracheophyta</taxon>
        <taxon>Spermatophyta</taxon>
        <taxon>Magnoliopsida</taxon>
        <taxon>eudicotyledons</taxon>
        <taxon>Gunneridae</taxon>
        <taxon>Pentapetalae</taxon>
        <taxon>asterids</taxon>
        <taxon>lamiids</taxon>
        <taxon>Lamiales</taxon>
        <taxon>Orobanchaceae</taxon>
        <taxon>Orobanchaceae incertae sedis</taxon>
        <taxon>Phtheirospermum</taxon>
    </lineage>
</organism>
<sequence length="111" mass="11781">MYGNPAPDMAAFSSRGPNPVDPNILKPDVTAPGVDILAAWPTNVSPTPIKSDKRSKSANPFVFGSGHIDPEKASDPGLIYDISTQDYLDYLCSLMGQPVKQTSFGVDLIGS</sequence>
<keyword evidence="2" id="KW-0732">Signal</keyword>
<dbReference type="EMBL" id="BMAC01000113">
    <property type="protein sequence ID" value="GFP85807.1"/>
    <property type="molecule type" value="Genomic_DNA"/>
</dbReference>
<proteinExistence type="inferred from homology"/>